<dbReference type="InParanoid" id="A0A669BER2"/>
<name>A0A669BER2_ORENI</name>
<protein>
    <recommendedName>
        <fullName evidence="2">Immunoglobulin V-set domain-containing protein</fullName>
    </recommendedName>
</protein>
<sequence>MTRLYWAMLLIGFCSSSEPGEIITLKCSSEGCPQNIDGFLGMYLYHNFTKQNEVYFYSNYINSKATVRRPQYKGRIESNGAPMNHDFTISNLTVDDSGVYTCVYKESADKGFLFFLVKDSLSRSSRACKISLAQWAACMQIQDLTCTFWLPSCCYGGAAASWKLIFCAHTFTVGNHPQML</sequence>
<dbReference type="Gene3D" id="2.60.40.10">
    <property type="entry name" value="Immunoglobulins"/>
    <property type="match status" value="1"/>
</dbReference>
<dbReference type="SUPFAM" id="SSF48726">
    <property type="entry name" value="Immunoglobulin"/>
    <property type="match status" value="1"/>
</dbReference>
<dbReference type="GeneTree" id="ENSGT00540000073399"/>
<evidence type="ECO:0000256" key="1">
    <source>
        <dbReference type="SAM" id="SignalP"/>
    </source>
</evidence>
<evidence type="ECO:0000313" key="4">
    <source>
        <dbReference type="Proteomes" id="UP000005207"/>
    </source>
</evidence>
<organism evidence="3 4">
    <name type="scientific">Oreochromis niloticus</name>
    <name type="common">Nile tilapia</name>
    <name type="synonym">Tilapia nilotica</name>
    <dbReference type="NCBI Taxonomy" id="8128"/>
    <lineage>
        <taxon>Eukaryota</taxon>
        <taxon>Metazoa</taxon>
        <taxon>Chordata</taxon>
        <taxon>Craniata</taxon>
        <taxon>Vertebrata</taxon>
        <taxon>Euteleostomi</taxon>
        <taxon>Actinopterygii</taxon>
        <taxon>Neopterygii</taxon>
        <taxon>Teleostei</taxon>
        <taxon>Neoteleostei</taxon>
        <taxon>Acanthomorphata</taxon>
        <taxon>Ovalentaria</taxon>
        <taxon>Cichlomorphae</taxon>
        <taxon>Cichliformes</taxon>
        <taxon>Cichlidae</taxon>
        <taxon>African cichlids</taxon>
        <taxon>Pseudocrenilabrinae</taxon>
        <taxon>Oreochromini</taxon>
        <taxon>Oreochromis</taxon>
    </lineage>
</organism>
<accession>A0A669BER2</accession>
<evidence type="ECO:0000259" key="2">
    <source>
        <dbReference type="Pfam" id="PF07686"/>
    </source>
</evidence>
<dbReference type="Proteomes" id="UP000005207">
    <property type="component" value="Linkage group LG6"/>
</dbReference>
<feature type="domain" description="Immunoglobulin V-set" evidence="2">
    <location>
        <begin position="18"/>
        <end position="104"/>
    </location>
</feature>
<dbReference type="Ensembl" id="ENSONIT00000069437.1">
    <property type="protein sequence ID" value="ENSONIP00000032964.1"/>
    <property type="gene ID" value="ENSONIG00000038898.1"/>
</dbReference>
<proteinExistence type="predicted"/>
<feature type="chain" id="PRO_5025678771" description="Immunoglobulin V-set domain-containing protein" evidence="1">
    <location>
        <begin position="17"/>
        <end position="180"/>
    </location>
</feature>
<keyword evidence="4" id="KW-1185">Reference proteome</keyword>
<reference evidence="3" key="3">
    <citation type="submission" date="2025-09" db="UniProtKB">
        <authorList>
            <consortium name="Ensembl"/>
        </authorList>
    </citation>
    <scope>IDENTIFICATION</scope>
</reference>
<reference evidence="4" key="1">
    <citation type="submission" date="2012-01" db="EMBL/GenBank/DDBJ databases">
        <title>The Genome Sequence of Oreochromis niloticus (Nile Tilapia).</title>
        <authorList>
            <consortium name="Broad Institute Genome Assembly Team"/>
            <consortium name="Broad Institute Sequencing Platform"/>
            <person name="Di Palma F."/>
            <person name="Johnson J."/>
            <person name="Lander E.S."/>
            <person name="Lindblad-Toh K."/>
        </authorList>
    </citation>
    <scope>NUCLEOTIDE SEQUENCE [LARGE SCALE GENOMIC DNA]</scope>
</reference>
<keyword evidence="1" id="KW-0732">Signal</keyword>
<reference evidence="3" key="2">
    <citation type="submission" date="2025-08" db="UniProtKB">
        <authorList>
            <consortium name="Ensembl"/>
        </authorList>
    </citation>
    <scope>IDENTIFICATION</scope>
</reference>
<evidence type="ECO:0000313" key="3">
    <source>
        <dbReference type="Ensembl" id="ENSONIP00000032964.1"/>
    </source>
</evidence>
<dbReference type="AlphaFoldDB" id="A0A669BER2"/>
<feature type="signal peptide" evidence="1">
    <location>
        <begin position="1"/>
        <end position="16"/>
    </location>
</feature>
<dbReference type="InterPro" id="IPR036179">
    <property type="entry name" value="Ig-like_dom_sf"/>
</dbReference>
<dbReference type="Pfam" id="PF07686">
    <property type="entry name" value="V-set"/>
    <property type="match status" value="1"/>
</dbReference>
<dbReference type="InterPro" id="IPR013783">
    <property type="entry name" value="Ig-like_fold"/>
</dbReference>
<dbReference type="InterPro" id="IPR013106">
    <property type="entry name" value="Ig_V-set"/>
</dbReference>